<reference evidence="5" key="1">
    <citation type="submission" date="2022-05" db="EMBL/GenBank/DDBJ databases">
        <title>The Musa troglodytarum L. genome provides insights into the mechanism of non-climacteric behaviour and enrichment of carotenoids.</title>
        <authorList>
            <person name="Wang J."/>
        </authorList>
    </citation>
    <scope>NUCLEOTIDE SEQUENCE</scope>
    <source>
        <tissue evidence="5">Leaf</tissue>
    </source>
</reference>
<organism evidence="5 6">
    <name type="scientific">Musa troglodytarum</name>
    <name type="common">fe'i banana</name>
    <dbReference type="NCBI Taxonomy" id="320322"/>
    <lineage>
        <taxon>Eukaryota</taxon>
        <taxon>Viridiplantae</taxon>
        <taxon>Streptophyta</taxon>
        <taxon>Embryophyta</taxon>
        <taxon>Tracheophyta</taxon>
        <taxon>Spermatophyta</taxon>
        <taxon>Magnoliopsida</taxon>
        <taxon>Liliopsida</taxon>
        <taxon>Zingiberales</taxon>
        <taxon>Musaceae</taxon>
        <taxon>Musa</taxon>
    </lineage>
</organism>
<sequence length="196" mass="21224">VITLDGFRDSEIVSKAVVASAHRPNDASRFIIYVKASVCSETAEINRSIANLMLLGDGRDATIVTGSKTVHDGITTTLRSATFAITGNGFNARDMTFENTAVPEKNQAVALRLGSDLSEFYRCRFDGYQGTLPVHSREYMNTGTGADTSNRVKWPGYPVKRRASEGCELTVGNFLGGDEWIPVNGAHVFNNNLGEG</sequence>
<dbReference type="InterPro" id="IPR011050">
    <property type="entry name" value="Pectin_lyase_fold/virulence"/>
</dbReference>
<evidence type="ECO:0000259" key="4">
    <source>
        <dbReference type="Pfam" id="PF01095"/>
    </source>
</evidence>
<accession>A0A9E7H5P8</accession>
<dbReference type="GO" id="GO:0042545">
    <property type="term" value="P:cell wall modification"/>
    <property type="evidence" value="ECO:0007669"/>
    <property type="project" value="InterPro"/>
</dbReference>
<dbReference type="Proteomes" id="UP001055439">
    <property type="component" value="Chromosome 8"/>
</dbReference>
<keyword evidence="6" id="KW-1185">Reference proteome</keyword>
<feature type="domain" description="Pectinesterase catalytic" evidence="4">
    <location>
        <begin position="2"/>
        <end position="137"/>
    </location>
</feature>
<dbReference type="InterPro" id="IPR012334">
    <property type="entry name" value="Pectin_lyas_fold"/>
</dbReference>
<gene>
    <name evidence="5" type="ORF">MUK42_36165</name>
</gene>
<evidence type="ECO:0000256" key="3">
    <source>
        <dbReference type="ARBA" id="ARBA00023085"/>
    </source>
</evidence>
<evidence type="ECO:0000313" key="5">
    <source>
        <dbReference type="EMBL" id="URE27241.1"/>
    </source>
</evidence>
<dbReference type="SUPFAM" id="SSF51126">
    <property type="entry name" value="Pectin lyase-like"/>
    <property type="match status" value="1"/>
</dbReference>
<dbReference type="EMBL" id="CP097510">
    <property type="protein sequence ID" value="URE27241.1"/>
    <property type="molecule type" value="Genomic_DNA"/>
</dbReference>
<dbReference type="OrthoDB" id="1728417at2759"/>
<protein>
    <submittedName>
        <fullName evidence="5">Pectinesterase</fullName>
    </submittedName>
</protein>
<keyword evidence="3" id="KW-0063">Aspartyl esterase</keyword>
<proteinExistence type="predicted"/>
<feature type="non-terminal residue" evidence="5">
    <location>
        <position position="1"/>
    </location>
</feature>
<dbReference type="AlphaFoldDB" id="A0A9E7H5P8"/>
<evidence type="ECO:0000256" key="1">
    <source>
        <dbReference type="ARBA" id="ARBA00005184"/>
    </source>
</evidence>
<evidence type="ECO:0000313" key="6">
    <source>
        <dbReference type="Proteomes" id="UP001055439"/>
    </source>
</evidence>
<dbReference type="GO" id="GO:0030599">
    <property type="term" value="F:pectinesterase activity"/>
    <property type="evidence" value="ECO:0007669"/>
    <property type="project" value="InterPro"/>
</dbReference>
<dbReference type="PANTHER" id="PTHR31707">
    <property type="entry name" value="PECTINESTERASE"/>
    <property type="match status" value="1"/>
</dbReference>
<comment type="pathway">
    <text evidence="1">Glycan metabolism; pectin degradation; 2-dehydro-3-deoxy-D-gluconate from pectin: step 1/5.</text>
</comment>
<dbReference type="InterPro" id="IPR000070">
    <property type="entry name" value="Pectinesterase_cat"/>
</dbReference>
<evidence type="ECO:0000256" key="2">
    <source>
        <dbReference type="ARBA" id="ARBA00022801"/>
    </source>
</evidence>
<dbReference type="Gene3D" id="2.160.20.10">
    <property type="entry name" value="Single-stranded right-handed beta-helix, Pectin lyase-like"/>
    <property type="match status" value="2"/>
</dbReference>
<dbReference type="Pfam" id="PF01095">
    <property type="entry name" value="Pectinesterase"/>
    <property type="match status" value="1"/>
</dbReference>
<keyword evidence="2" id="KW-0378">Hydrolase</keyword>
<name>A0A9E7H5P8_9LILI</name>